<feature type="transmembrane region" description="Helical" evidence="1">
    <location>
        <begin position="185"/>
        <end position="212"/>
    </location>
</feature>
<dbReference type="EMBL" id="BAABKZ010000001">
    <property type="protein sequence ID" value="GAA5083465.1"/>
    <property type="molecule type" value="Genomic_DNA"/>
</dbReference>
<evidence type="ECO:0000313" key="3">
    <source>
        <dbReference type="Proteomes" id="UP001501407"/>
    </source>
</evidence>
<evidence type="ECO:0000256" key="1">
    <source>
        <dbReference type="SAM" id="Phobius"/>
    </source>
</evidence>
<accession>A0ABP9LU26</accession>
<sequence>MTVREVLRAITRRWYVLAIALLCALLLGILFTRGSGTFTTKTLVSFTLPARSTLQAESGNSDTSVIAFASAVAAEINNGKPTPTYSSADAPYYGAGVREGVLVGLRNEGGQWIASFPSATIEIQIVGRTYEWVENKQKDLLEDVENTAIAQQSAALTTPEQRITMTVEPLTTKIDEILVSRTSQIAAWIALVLAALIAGTSACVGWDGIMAARRHGRQAKVRPLPRLDRVTA</sequence>
<organism evidence="2 3">
    <name type="scientific">Microbacterium yannicii</name>
    <dbReference type="NCBI Taxonomy" id="671622"/>
    <lineage>
        <taxon>Bacteria</taxon>
        <taxon>Bacillati</taxon>
        <taxon>Actinomycetota</taxon>
        <taxon>Actinomycetes</taxon>
        <taxon>Micrococcales</taxon>
        <taxon>Microbacteriaceae</taxon>
        <taxon>Microbacterium</taxon>
    </lineage>
</organism>
<keyword evidence="1" id="KW-0472">Membrane</keyword>
<dbReference type="Proteomes" id="UP001501407">
    <property type="component" value="Unassembled WGS sequence"/>
</dbReference>
<reference evidence="3" key="1">
    <citation type="journal article" date="2019" name="Int. J. Syst. Evol. Microbiol.">
        <title>The Global Catalogue of Microorganisms (GCM) 10K type strain sequencing project: providing services to taxonomists for standard genome sequencing and annotation.</title>
        <authorList>
            <consortium name="The Broad Institute Genomics Platform"/>
            <consortium name="The Broad Institute Genome Sequencing Center for Infectious Disease"/>
            <person name="Wu L."/>
            <person name="Ma J."/>
        </authorList>
    </citation>
    <scope>NUCLEOTIDE SEQUENCE [LARGE SCALE GENOMIC DNA]</scope>
    <source>
        <strain evidence="3">JCM 18959</strain>
    </source>
</reference>
<protein>
    <recommendedName>
        <fullName evidence="4">Polysaccharide chain length determinant N-terminal domain-containing protein</fullName>
    </recommendedName>
</protein>
<evidence type="ECO:0000313" key="2">
    <source>
        <dbReference type="EMBL" id="GAA5083465.1"/>
    </source>
</evidence>
<keyword evidence="1" id="KW-1133">Transmembrane helix</keyword>
<keyword evidence="1" id="KW-0812">Transmembrane</keyword>
<name>A0ABP9LU26_9MICO</name>
<gene>
    <name evidence="2" type="ORF">GCM10025760_00120</name>
</gene>
<evidence type="ECO:0008006" key="4">
    <source>
        <dbReference type="Google" id="ProtNLM"/>
    </source>
</evidence>
<keyword evidence="3" id="KW-1185">Reference proteome</keyword>
<dbReference type="RefSeq" id="WP_194414877.1">
    <property type="nucleotide sequence ID" value="NZ_BAABKZ010000001.1"/>
</dbReference>
<comment type="caution">
    <text evidence="2">The sequence shown here is derived from an EMBL/GenBank/DDBJ whole genome shotgun (WGS) entry which is preliminary data.</text>
</comment>
<proteinExistence type="predicted"/>